<proteinExistence type="predicted"/>
<sequence>MVALQERKGKVDKRNAGYPGSSEIGLSKMAARGTGFPPLGAMGCWDKEHHMRRFEYSIGGMSLSRLTPYHNHILSNKRLTSAQM</sequence>
<name>A0A4Z2IT57_9TELE</name>
<protein>
    <submittedName>
        <fullName evidence="2">Uncharacterized protein</fullName>
    </submittedName>
</protein>
<organism evidence="2 3">
    <name type="scientific">Liparis tanakae</name>
    <name type="common">Tanaka's snailfish</name>
    <dbReference type="NCBI Taxonomy" id="230148"/>
    <lineage>
        <taxon>Eukaryota</taxon>
        <taxon>Metazoa</taxon>
        <taxon>Chordata</taxon>
        <taxon>Craniata</taxon>
        <taxon>Vertebrata</taxon>
        <taxon>Euteleostomi</taxon>
        <taxon>Actinopterygii</taxon>
        <taxon>Neopterygii</taxon>
        <taxon>Teleostei</taxon>
        <taxon>Neoteleostei</taxon>
        <taxon>Acanthomorphata</taxon>
        <taxon>Eupercaria</taxon>
        <taxon>Perciformes</taxon>
        <taxon>Cottioidei</taxon>
        <taxon>Cottales</taxon>
        <taxon>Liparidae</taxon>
        <taxon>Liparis</taxon>
    </lineage>
</organism>
<feature type="region of interest" description="Disordered" evidence="1">
    <location>
        <begin position="1"/>
        <end position="24"/>
    </location>
</feature>
<evidence type="ECO:0000256" key="1">
    <source>
        <dbReference type="SAM" id="MobiDB-lite"/>
    </source>
</evidence>
<dbReference type="Proteomes" id="UP000314294">
    <property type="component" value="Unassembled WGS sequence"/>
</dbReference>
<feature type="compositionally biased region" description="Basic and acidic residues" evidence="1">
    <location>
        <begin position="1"/>
        <end position="15"/>
    </location>
</feature>
<keyword evidence="3" id="KW-1185">Reference proteome</keyword>
<gene>
    <name evidence="2" type="ORF">EYF80_008523</name>
</gene>
<evidence type="ECO:0000313" key="3">
    <source>
        <dbReference type="Proteomes" id="UP000314294"/>
    </source>
</evidence>
<accession>A0A4Z2IT57</accession>
<evidence type="ECO:0000313" key="2">
    <source>
        <dbReference type="EMBL" id="TNN81189.1"/>
    </source>
</evidence>
<dbReference type="AlphaFoldDB" id="A0A4Z2IT57"/>
<reference evidence="2 3" key="1">
    <citation type="submission" date="2019-03" db="EMBL/GenBank/DDBJ databases">
        <title>First draft genome of Liparis tanakae, snailfish: a comprehensive survey of snailfish specific genes.</title>
        <authorList>
            <person name="Kim W."/>
            <person name="Song I."/>
            <person name="Jeong J.-H."/>
            <person name="Kim D."/>
            <person name="Kim S."/>
            <person name="Ryu S."/>
            <person name="Song J.Y."/>
            <person name="Lee S.K."/>
        </authorList>
    </citation>
    <scope>NUCLEOTIDE SEQUENCE [LARGE SCALE GENOMIC DNA]</scope>
    <source>
        <tissue evidence="2">Muscle</tissue>
    </source>
</reference>
<dbReference type="EMBL" id="SRLO01000048">
    <property type="protein sequence ID" value="TNN81189.1"/>
    <property type="molecule type" value="Genomic_DNA"/>
</dbReference>
<comment type="caution">
    <text evidence="2">The sequence shown here is derived from an EMBL/GenBank/DDBJ whole genome shotgun (WGS) entry which is preliminary data.</text>
</comment>